<dbReference type="PANTHER" id="PTHR47099">
    <property type="entry name" value="METHYLCOBAMIDE:COM METHYLTRANSFERASE MTBA"/>
    <property type="match status" value="1"/>
</dbReference>
<dbReference type="InterPro" id="IPR000257">
    <property type="entry name" value="Uroporphyrinogen_deCOase"/>
</dbReference>
<dbReference type="EMBL" id="JANUCP010000005">
    <property type="protein sequence ID" value="MCS3920388.1"/>
    <property type="molecule type" value="Genomic_DNA"/>
</dbReference>
<dbReference type="Gene3D" id="3.20.20.210">
    <property type="match status" value="1"/>
</dbReference>
<evidence type="ECO:0000313" key="2">
    <source>
        <dbReference type="EMBL" id="MCS3920388.1"/>
    </source>
</evidence>
<accession>A0ABT2EQZ7</accession>
<organism evidence="2 3">
    <name type="scientific">Candidatus Fervidibacter sacchari</name>
    <dbReference type="NCBI Taxonomy" id="1448929"/>
    <lineage>
        <taxon>Bacteria</taxon>
        <taxon>Candidatus Fervidibacterota</taxon>
        <taxon>Candidatus Fervidibacter</taxon>
    </lineage>
</organism>
<feature type="domain" description="Uroporphyrinogen decarboxylase (URO-D)" evidence="1">
    <location>
        <begin position="78"/>
        <end position="331"/>
    </location>
</feature>
<dbReference type="RefSeq" id="WP_018195998.1">
    <property type="nucleotide sequence ID" value="NZ_CP130454.1"/>
</dbReference>
<reference evidence="2 3" key="1">
    <citation type="submission" date="2022-08" db="EMBL/GenBank/DDBJ databases">
        <title>Bacterial and archaeal communities from various locations to study Microbial Dark Matter (Phase II).</title>
        <authorList>
            <person name="Stepanauskas R."/>
        </authorList>
    </citation>
    <scope>NUCLEOTIDE SEQUENCE [LARGE SCALE GENOMIC DNA]</scope>
    <source>
        <strain evidence="2 3">PD1</strain>
    </source>
</reference>
<sequence>MTSRERVIAAIEFKGPDRVPIHHFAFPGAFWRHGQKLVELLNEKFPDDFGSRFSIPPEPESGELLIRYTDEWGSEWVMRKGYTIGEVKKPAIDDWSKWKDYKFPPLPPESHFESLKARIEESGHRFYVLGSGGTLFERMQWLRGPENLFMDLAEDREELHELADRIVDWNINLITRYIKAGVDGISFADDWGAQDRLLISPKKWREFFKPRYKRMFEVVKDAGKHVFFHTDGWTVDIWDDFIEIGVDVLNPQHCLVPKPILEQKLAGRICIRSDLDRQHILPFGTPEQVREHVKETIALFGRFNGGLILHGEIGPDVPWENIVAMLEAFYEFGKYPLSWLG</sequence>
<protein>
    <recommendedName>
        <fullName evidence="1">Uroporphyrinogen decarboxylase (URO-D) domain-containing protein</fullName>
    </recommendedName>
</protein>
<dbReference type="Proteomes" id="UP001204798">
    <property type="component" value="Unassembled WGS sequence"/>
</dbReference>
<dbReference type="SUPFAM" id="SSF51726">
    <property type="entry name" value="UROD/MetE-like"/>
    <property type="match status" value="1"/>
</dbReference>
<dbReference type="PANTHER" id="PTHR47099:SF1">
    <property type="entry name" value="METHYLCOBAMIDE:COM METHYLTRANSFERASE MTBA"/>
    <property type="match status" value="1"/>
</dbReference>
<dbReference type="InterPro" id="IPR052024">
    <property type="entry name" value="Methanogen_methyltrans"/>
</dbReference>
<evidence type="ECO:0000313" key="3">
    <source>
        <dbReference type="Proteomes" id="UP001204798"/>
    </source>
</evidence>
<gene>
    <name evidence="2" type="ORF">M2350_002817</name>
</gene>
<dbReference type="Pfam" id="PF01208">
    <property type="entry name" value="URO-D"/>
    <property type="match status" value="1"/>
</dbReference>
<evidence type="ECO:0000259" key="1">
    <source>
        <dbReference type="Pfam" id="PF01208"/>
    </source>
</evidence>
<keyword evidence="3" id="KW-1185">Reference proteome</keyword>
<proteinExistence type="predicted"/>
<name>A0ABT2EQZ7_9BACT</name>
<comment type="caution">
    <text evidence="2">The sequence shown here is derived from an EMBL/GenBank/DDBJ whole genome shotgun (WGS) entry which is preliminary data.</text>
</comment>
<dbReference type="InterPro" id="IPR038071">
    <property type="entry name" value="UROD/MetE-like_sf"/>
</dbReference>